<dbReference type="GO" id="GO:0005886">
    <property type="term" value="C:plasma membrane"/>
    <property type="evidence" value="ECO:0007669"/>
    <property type="project" value="TreeGrafter"/>
</dbReference>
<feature type="transmembrane region" description="Helical" evidence="7">
    <location>
        <begin position="179"/>
        <end position="197"/>
    </location>
</feature>
<dbReference type="InterPro" id="IPR005829">
    <property type="entry name" value="Sugar_transporter_CS"/>
</dbReference>
<evidence type="ECO:0000256" key="3">
    <source>
        <dbReference type="ARBA" id="ARBA00022989"/>
    </source>
</evidence>
<feature type="transmembrane region" description="Helical" evidence="7">
    <location>
        <begin position="62"/>
        <end position="86"/>
    </location>
</feature>
<feature type="transmembrane region" description="Helical" evidence="7">
    <location>
        <begin position="345"/>
        <end position="364"/>
    </location>
</feature>
<sequence>MTMTIILTFGSSFQYGYNLWVVNHPAAVSGAMWGFRYPTISLFSRAPRAPPRVDPPVLPLTVVIYSLGGLTGSLMVCPMDFLCVYFSFRKGTLVIANLLAFISAIFMGFSTIVHTYEYAIFSRLLSGVCSGIFSCAVPLYLAEIAPRNLRGGIITMAMIAIGVGVLFSQILGLHEFLEWAILLSLTGILAVFQLLILPNFPESPRFLLIQRKNEEKARKVLRVLRDKEDVEEEIEELHQEDIAEMEEKELSVFNRLTYKGLRKQIIAVILLIAGQQFSGVNAVRPRLGMTYSVDSLGRRLLILVGFGTCSTFCVLLTISQELQVCPIPNIIIAELFLQSSRSTGIVLGGFVHWFLRIITGIMVFEVEVIGSYSFLLFWPLCIAGFVFIFRNIPETKRKSFLQIRNLLAAQAIKRINVRGSQRRSNPFKRLDRGRRKKTGNITSNVPSVPEI</sequence>
<protein>
    <recommendedName>
        <fullName evidence="8">Major facilitator superfamily (MFS) profile domain-containing protein</fullName>
    </recommendedName>
</protein>
<keyword evidence="4 7" id="KW-0472">Membrane</keyword>
<feature type="transmembrane region" description="Helical" evidence="7">
    <location>
        <begin position="296"/>
        <end position="318"/>
    </location>
</feature>
<evidence type="ECO:0000256" key="6">
    <source>
        <dbReference type="SAM" id="MobiDB-lite"/>
    </source>
</evidence>
<dbReference type="AlphaFoldDB" id="A0A8C5RIB3"/>
<dbReference type="PANTHER" id="PTHR23503">
    <property type="entry name" value="SOLUTE CARRIER FAMILY 2"/>
    <property type="match status" value="1"/>
</dbReference>
<evidence type="ECO:0000313" key="9">
    <source>
        <dbReference type="Ensembl" id="ENSLLTP00000003896.1"/>
    </source>
</evidence>
<dbReference type="PANTHER" id="PTHR23503:SF32">
    <property type="entry name" value="SOLUTE CARRIER FAMILY 2, FACILITATED GLUCOSE TRANSPORTER MEMBER 5"/>
    <property type="match status" value="1"/>
</dbReference>
<dbReference type="GO" id="GO:0055056">
    <property type="term" value="F:D-glucose transmembrane transporter activity"/>
    <property type="evidence" value="ECO:0007669"/>
    <property type="project" value="TreeGrafter"/>
</dbReference>
<accession>A0A8C5RIB3</accession>
<evidence type="ECO:0000259" key="8">
    <source>
        <dbReference type="PROSITE" id="PS50850"/>
    </source>
</evidence>
<dbReference type="GO" id="GO:0046323">
    <property type="term" value="P:D-glucose import"/>
    <property type="evidence" value="ECO:0007669"/>
    <property type="project" value="TreeGrafter"/>
</dbReference>
<feature type="coiled-coil region" evidence="5">
    <location>
        <begin position="213"/>
        <end position="247"/>
    </location>
</feature>
<keyword evidence="3 7" id="KW-1133">Transmembrane helix</keyword>
<organism evidence="9 10">
    <name type="scientific">Laticauda laticaudata</name>
    <name type="common">Blue-ringed sea krait</name>
    <name type="synonym">Blue-lipped sea krait</name>
    <dbReference type="NCBI Taxonomy" id="8630"/>
    <lineage>
        <taxon>Eukaryota</taxon>
        <taxon>Metazoa</taxon>
        <taxon>Chordata</taxon>
        <taxon>Craniata</taxon>
        <taxon>Vertebrata</taxon>
        <taxon>Euteleostomi</taxon>
        <taxon>Lepidosauria</taxon>
        <taxon>Squamata</taxon>
        <taxon>Bifurcata</taxon>
        <taxon>Unidentata</taxon>
        <taxon>Episquamata</taxon>
        <taxon>Toxicofera</taxon>
        <taxon>Serpentes</taxon>
        <taxon>Colubroidea</taxon>
        <taxon>Elapidae</taxon>
        <taxon>Laticaudinae</taxon>
        <taxon>Laticauda</taxon>
    </lineage>
</organism>
<evidence type="ECO:0000256" key="5">
    <source>
        <dbReference type="SAM" id="Coils"/>
    </source>
</evidence>
<dbReference type="InterPro" id="IPR005828">
    <property type="entry name" value="MFS_sugar_transport-like"/>
</dbReference>
<feature type="transmembrane region" description="Helical" evidence="7">
    <location>
        <begin position="370"/>
        <end position="389"/>
    </location>
</feature>
<dbReference type="SUPFAM" id="SSF103473">
    <property type="entry name" value="MFS general substrate transporter"/>
    <property type="match status" value="1"/>
</dbReference>
<comment type="subcellular location">
    <subcellularLocation>
        <location evidence="1">Membrane</location>
        <topology evidence="1">Multi-pass membrane protein</topology>
    </subcellularLocation>
</comment>
<dbReference type="PROSITE" id="PS50850">
    <property type="entry name" value="MFS"/>
    <property type="match status" value="1"/>
</dbReference>
<dbReference type="PROSITE" id="PS00217">
    <property type="entry name" value="SUGAR_TRANSPORT_2"/>
    <property type="match status" value="1"/>
</dbReference>
<feature type="transmembrane region" description="Helical" evidence="7">
    <location>
        <begin position="153"/>
        <end position="173"/>
    </location>
</feature>
<dbReference type="GeneTree" id="ENSGT00940000156846"/>
<name>A0A8C5RIB3_LATLA</name>
<dbReference type="InterPro" id="IPR020846">
    <property type="entry name" value="MFS_dom"/>
</dbReference>
<proteinExistence type="predicted"/>
<evidence type="ECO:0000313" key="10">
    <source>
        <dbReference type="Proteomes" id="UP000694406"/>
    </source>
</evidence>
<reference evidence="9" key="1">
    <citation type="submission" date="2025-08" db="UniProtKB">
        <authorList>
            <consortium name="Ensembl"/>
        </authorList>
    </citation>
    <scope>IDENTIFICATION</scope>
</reference>
<evidence type="ECO:0000256" key="4">
    <source>
        <dbReference type="ARBA" id="ARBA00023136"/>
    </source>
</evidence>
<feature type="region of interest" description="Disordered" evidence="6">
    <location>
        <begin position="420"/>
        <end position="440"/>
    </location>
</feature>
<feature type="transmembrane region" description="Helical" evidence="7">
    <location>
        <begin position="265"/>
        <end position="284"/>
    </location>
</feature>
<keyword evidence="2 7" id="KW-0812">Transmembrane</keyword>
<dbReference type="InterPro" id="IPR045263">
    <property type="entry name" value="GLUT"/>
</dbReference>
<dbReference type="Gene3D" id="1.20.1250.20">
    <property type="entry name" value="MFS general substrate transporter like domains"/>
    <property type="match status" value="2"/>
</dbReference>
<evidence type="ECO:0000256" key="2">
    <source>
        <dbReference type="ARBA" id="ARBA00022692"/>
    </source>
</evidence>
<dbReference type="InterPro" id="IPR003663">
    <property type="entry name" value="Sugar/inositol_transpt"/>
</dbReference>
<keyword evidence="5" id="KW-0175">Coiled coil</keyword>
<feature type="transmembrane region" description="Helical" evidence="7">
    <location>
        <begin position="93"/>
        <end position="114"/>
    </location>
</feature>
<dbReference type="GO" id="GO:0070837">
    <property type="term" value="P:dehydroascorbic acid transport"/>
    <property type="evidence" value="ECO:0007669"/>
    <property type="project" value="TreeGrafter"/>
</dbReference>
<reference evidence="9" key="2">
    <citation type="submission" date="2025-09" db="UniProtKB">
        <authorList>
            <consortium name="Ensembl"/>
        </authorList>
    </citation>
    <scope>IDENTIFICATION</scope>
</reference>
<feature type="transmembrane region" description="Helical" evidence="7">
    <location>
        <begin position="120"/>
        <end position="141"/>
    </location>
</feature>
<evidence type="ECO:0000256" key="1">
    <source>
        <dbReference type="ARBA" id="ARBA00004141"/>
    </source>
</evidence>
<dbReference type="PRINTS" id="PR00171">
    <property type="entry name" value="SUGRTRNSPORT"/>
</dbReference>
<dbReference type="Proteomes" id="UP000694406">
    <property type="component" value="Unplaced"/>
</dbReference>
<keyword evidence="10" id="KW-1185">Reference proteome</keyword>
<evidence type="ECO:0000256" key="7">
    <source>
        <dbReference type="SAM" id="Phobius"/>
    </source>
</evidence>
<feature type="domain" description="Major facilitator superfamily (MFS) profile" evidence="8">
    <location>
        <begin position="4"/>
        <end position="451"/>
    </location>
</feature>
<dbReference type="InterPro" id="IPR036259">
    <property type="entry name" value="MFS_trans_sf"/>
</dbReference>
<dbReference type="Ensembl" id="ENSLLTT00000004060.1">
    <property type="protein sequence ID" value="ENSLLTP00000003896.1"/>
    <property type="gene ID" value="ENSLLTG00000002905.1"/>
</dbReference>
<dbReference type="Pfam" id="PF00083">
    <property type="entry name" value="Sugar_tr"/>
    <property type="match status" value="2"/>
</dbReference>